<evidence type="ECO:0000313" key="2">
    <source>
        <dbReference type="EMBL" id="MFM0717568.1"/>
    </source>
</evidence>
<dbReference type="RefSeq" id="WP_408141437.1">
    <property type="nucleotide sequence ID" value="NZ_JAQQCJ010000027.1"/>
</dbReference>
<keyword evidence="1" id="KW-0812">Transmembrane</keyword>
<feature type="transmembrane region" description="Helical" evidence="1">
    <location>
        <begin position="52"/>
        <end position="78"/>
    </location>
</feature>
<evidence type="ECO:0000256" key="1">
    <source>
        <dbReference type="SAM" id="Phobius"/>
    </source>
</evidence>
<sequence length="91" mass="9867">MSVHHFVVLIGVSWLPRAFGVWAALSGVLQLRRAVCHWKRSGAQWGMISNGARSALAGALLFSEAMGAVYFLIAGLWWSVGGLRRKCIGTP</sequence>
<reference evidence="2 3" key="1">
    <citation type="journal article" date="2024" name="Chem. Sci.">
        <title>Discovery of megapolipeptins by genome mining of a Burkholderiales bacteria collection.</title>
        <authorList>
            <person name="Paulo B.S."/>
            <person name="Recchia M.J.J."/>
            <person name="Lee S."/>
            <person name="Fergusson C.H."/>
            <person name="Romanowski S.B."/>
            <person name="Hernandez A."/>
            <person name="Krull N."/>
            <person name="Liu D.Y."/>
            <person name="Cavanagh H."/>
            <person name="Bos A."/>
            <person name="Gray C.A."/>
            <person name="Murphy B.T."/>
            <person name="Linington R.G."/>
            <person name="Eustaquio A.S."/>
        </authorList>
    </citation>
    <scope>NUCLEOTIDE SEQUENCE [LARGE SCALE GENOMIC DNA]</scope>
    <source>
        <strain evidence="2 3">RL17-350-BIC-E</strain>
    </source>
</reference>
<dbReference type="EMBL" id="JAQQCL010000009">
    <property type="protein sequence ID" value="MFM0717568.1"/>
    <property type="molecule type" value="Genomic_DNA"/>
</dbReference>
<keyword evidence="1" id="KW-0472">Membrane</keyword>
<comment type="caution">
    <text evidence="2">The sequence shown here is derived from an EMBL/GenBank/DDBJ whole genome shotgun (WGS) entry which is preliminary data.</text>
</comment>
<name>A0ABW9EEX5_9BURK</name>
<feature type="transmembrane region" description="Helical" evidence="1">
    <location>
        <begin position="6"/>
        <end position="31"/>
    </location>
</feature>
<gene>
    <name evidence="2" type="ORF">PQQ73_14620</name>
</gene>
<keyword evidence="1" id="KW-1133">Transmembrane helix</keyword>
<keyword evidence="3" id="KW-1185">Reference proteome</keyword>
<accession>A0ABW9EEX5</accession>
<evidence type="ECO:0000313" key="3">
    <source>
        <dbReference type="Proteomes" id="UP001629392"/>
    </source>
</evidence>
<organism evidence="2 3">
    <name type="scientific">Paraburkholderia strydomiana</name>
    <dbReference type="NCBI Taxonomy" id="1245417"/>
    <lineage>
        <taxon>Bacteria</taxon>
        <taxon>Pseudomonadati</taxon>
        <taxon>Pseudomonadota</taxon>
        <taxon>Betaproteobacteria</taxon>
        <taxon>Burkholderiales</taxon>
        <taxon>Burkholderiaceae</taxon>
        <taxon>Paraburkholderia</taxon>
    </lineage>
</organism>
<protein>
    <submittedName>
        <fullName evidence="2">Uncharacterized protein</fullName>
    </submittedName>
</protein>
<proteinExistence type="predicted"/>
<dbReference type="Proteomes" id="UP001629392">
    <property type="component" value="Unassembled WGS sequence"/>
</dbReference>